<sequence length="226" mass="25978">MISGKRNKISFYDVTKRTIDLIGSIILLIVFSPIIIISALLIKITSPGPVMVEKTNEHMKRLGRGGKVFRLFKFRSMMVEADKLEKTDPRFKQVYIEKRTAGYYKPKNDPRISKVGKFLRKHSIDEIPQLINVLKGEMSIVGPRPYLPEELVEQQKIFPGTEKYIKEVLTVRPGITGFWQITGRSDIKFDKRIEMDAYYARKKSLLFDVLIILKTPWAMISGKGAV</sequence>
<dbReference type="PANTHER" id="PTHR30576">
    <property type="entry name" value="COLANIC BIOSYNTHESIS UDP-GLUCOSE LIPID CARRIER TRANSFERASE"/>
    <property type="match status" value="1"/>
</dbReference>
<evidence type="ECO:0000256" key="5">
    <source>
        <dbReference type="ARBA" id="ARBA00022692"/>
    </source>
</evidence>
<keyword evidence="5 8" id="KW-0812">Transmembrane</keyword>
<evidence type="ECO:0000256" key="6">
    <source>
        <dbReference type="ARBA" id="ARBA00022989"/>
    </source>
</evidence>
<dbReference type="GO" id="GO:0005886">
    <property type="term" value="C:plasma membrane"/>
    <property type="evidence" value="ECO:0007669"/>
    <property type="project" value="UniProtKB-SubCell"/>
</dbReference>
<dbReference type="Pfam" id="PF02397">
    <property type="entry name" value="Bac_transf"/>
    <property type="match status" value="1"/>
</dbReference>
<accession>A0A1F7XZU2</accession>
<evidence type="ECO:0000313" key="10">
    <source>
        <dbReference type="EMBL" id="OGM20563.1"/>
    </source>
</evidence>
<feature type="domain" description="Bacterial sugar transferase" evidence="9">
    <location>
        <begin position="16"/>
        <end position="220"/>
    </location>
</feature>
<comment type="subcellular location">
    <subcellularLocation>
        <location evidence="1">Cell membrane</location>
    </subcellularLocation>
</comment>
<feature type="transmembrane region" description="Helical" evidence="8">
    <location>
        <begin position="21"/>
        <end position="42"/>
    </location>
</feature>
<evidence type="ECO:0000259" key="9">
    <source>
        <dbReference type="Pfam" id="PF02397"/>
    </source>
</evidence>
<keyword evidence="6 8" id="KW-1133">Transmembrane helix</keyword>
<dbReference type="Proteomes" id="UP000178419">
    <property type="component" value="Unassembled WGS sequence"/>
</dbReference>
<dbReference type="InterPro" id="IPR003362">
    <property type="entry name" value="Bact_transf"/>
</dbReference>
<gene>
    <name evidence="10" type="ORF">A2714_04455</name>
</gene>
<dbReference type="GO" id="GO:0016780">
    <property type="term" value="F:phosphotransferase activity, for other substituted phosphate groups"/>
    <property type="evidence" value="ECO:0007669"/>
    <property type="project" value="TreeGrafter"/>
</dbReference>
<keyword evidence="4" id="KW-0808">Transferase</keyword>
<evidence type="ECO:0000256" key="4">
    <source>
        <dbReference type="ARBA" id="ARBA00022679"/>
    </source>
</evidence>
<protein>
    <recommendedName>
        <fullName evidence="9">Bacterial sugar transferase domain-containing protein</fullName>
    </recommendedName>
</protein>
<organism evidence="10 11">
    <name type="scientific">Candidatus Woesebacteria bacterium RIFCSPHIGHO2_01_FULL_38_9</name>
    <dbReference type="NCBI Taxonomy" id="1802492"/>
    <lineage>
        <taxon>Bacteria</taxon>
        <taxon>Candidatus Woeseibacteriota</taxon>
    </lineage>
</organism>
<comment type="similarity">
    <text evidence="2">Belongs to the bacterial sugar transferase family.</text>
</comment>
<evidence type="ECO:0000256" key="2">
    <source>
        <dbReference type="ARBA" id="ARBA00006464"/>
    </source>
</evidence>
<reference evidence="10 11" key="1">
    <citation type="journal article" date="2016" name="Nat. Commun.">
        <title>Thousands of microbial genomes shed light on interconnected biogeochemical processes in an aquifer system.</title>
        <authorList>
            <person name="Anantharaman K."/>
            <person name="Brown C.T."/>
            <person name="Hug L.A."/>
            <person name="Sharon I."/>
            <person name="Castelle C.J."/>
            <person name="Probst A.J."/>
            <person name="Thomas B.C."/>
            <person name="Singh A."/>
            <person name="Wilkins M.J."/>
            <person name="Karaoz U."/>
            <person name="Brodie E.L."/>
            <person name="Williams K.H."/>
            <person name="Hubbard S.S."/>
            <person name="Banfield J.F."/>
        </authorList>
    </citation>
    <scope>NUCLEOTIDE SEQUENCE [LARGE SCALE GENOMIC DNA]</scope>
</reference>
<dbReference type="PANTHER" id="PTHR30576:SF4">
    <property type="entry name" value="UNDECAPRENYL-PHOSPHATE GALACTOSE PHOSPHOTRANSFERASE"/>
    <property type="match status" value="1"/>
</dbReference>
<evidence type="ECO:0000313" key="11">
    <source>
        <dbReference type="Proteomes" id="UP000178419"/>
    </source>
</evidence>
<evidence type="ECO:0000256" key="8">
    <source>
        <dbReference type="SAM" id="Phobius"/>
    </source>
</evidence>
<comment type="caution">
    <text evidence="10">The sequence shown here is derived from an EMBL/GenBank/DDBJ whole genome shotgun (WGS) entry which is preliminary data.</text>
</comment>
<evidence type="ECO:0000256" key="3">
    <source>
        <dbReference type="ARBA" id="ARBA00022475"/>
    </source>
</evidence>
<evidence type="ECO:0000256" key="7">
    <source>
        <dbReference type="ARBA" id="ARBA00023136"/>
    </source>
</evidence>
<keyword evidence="3" id="KW-1003">Cell membrane</keyword>
<keyword evidence="7 8" id="KW-0472">Membrane</keyword>
<dbReference type="EMBL" id="MGGE01000039">
    <property type="protein sequence ID" value="OGM20563.1"/>
    <property type="molecule type" value="Genomic_DNA"/>
</dbReference>
<dbReference type="AlphaFoldDB" id="A0A1F7XZU2"/>
<name>A0A1F7XZU2_9BACT</name>
<proteinExistence type="inferred from homology"/>
<evidence type="ECO:0000256" key="1">
    <source>
        <dbReference type="ARBA" id="ARBA00004236"/>
    </source>
</evidence>